<dbReference type="RefSeq" id="WP_211320454.1">
    <property type="nucleotide sequence ID" value="NZ_QLLK01000002.1"/>
</dbReference>
<dbReference type="PRINTS" id="PR00111">
    <property type="entry name" value="ABHYDROLASE"/>
</dbReference>
<feature type="domain" description="AB hydrolase-1" evidence="2">
    <location>
        <begin position="64"/>
        <end position="304"/>
    </location>
</feature>
<evidence type="ECO:0000259" key="2">
    <source>
        <dbReference type="Pfam" id="PF00561"/>
    </source>
</evidence>
<keyword evidence="1" id="KW-1133">Transmembrane helix</keyword>
<dbReference type="Proteomes" id="UP000249610">
    <property type="component" value="Unassembled WGS sequence"/>
</dbReference>
<comment type="caution">
    <text evidence="3">The sequence shown here is derived from an EMBL/GenBank/DDBJ whole genome shotgun (WGS) entry which is preliminary data.</text>
</comment>
<name>A0A327PRW7_9BACT</name>
<sequence>MVWIKRILKVLMVIVLSFVFFLFLLFRSDIPAEELEQKYATPESHFISIDGMNVHVRIMGEGEPIILLHGSFSSLHTWDAWQQELSPYFLTISVDFPGHGLTGPDELMRYSLTDYSLLILELSEKLNLDKFHLAGNSMGGAVAMQIASTRPDKVLSLNLIDASGAPSIPELRMDEQAPEKTDPWIIKVAKNPVFSSILLKCTPKFLFGMNMKQVYADPDKITDQAITRYYELMLRAGNRKATLDRLGAPRETRIDFERLNMPTLIMWGKEDSWIPVSQGYALEKAIPGSKLVVFDNAGHVPMEEIPTESVAKYLSFLGVEVRMDYFQEPKLMTYAD</sequence>
<feature type="transmembrane region" description="Helical" evidence="1">
    <location>
        <begin position="7"/>
        <end position="26"/>
    </location>
</feature>
<accession>A0A327PRW7</accession>
<dbReference type="PANTHER" id="PTHR43689:SF8">
    <property type="entry name" value="ALPHA_BETA-HYDROLASES SUPERFAMILY PROTEIN"/>
    <property type="match status" value="1"/>
</dbReference>
<dbReference type="InterPro" id="IPR029058">
    <property type="entry name" value="AB_hydrolase_fold"/>
</dbReference>
<dbReference type="EMBL" id="QLLK01000002">
    <property type="protein sequence ID" value="RAI94061.1"/>
    <property type="molecule type" value="Genomic_DNA"/>
</dbReference>
<dbReference type="Pfam" id="PF00561">
    <property type="entry name" value="Abhydrolase_1"/>
    <property type="match status" value="1"/>
</dbReference>
<dbReference type="SUPFAM" id="SSF53474">
    <property type="entry name" value="alpha/beta-Hydrolases"/>
    <property type="match status" value="1"/>
</dbReference>
<keyword evidence="1" id="KW-0812">Transmembrane</keyword>
<organism evidence="3 4">
    <name type="scientific">Algoriphagus yeomjeoni</name>
    <dbReference type="NCBI Taxonomy" id="291403"/>
    <lineage>
        <taxon>Bacteria</taxon>
        <taxon>Pseudomonadati</taxon>
        <taxon>Bacteroidota</taxon>
        <taxon>Cytophagia</taxon>
        <taxon>Cytophagales</taxon>
        <taxon>Cyclobacteriaceae</taxon>
        <taxon>Algoriphagus</taxon>
    </lineage>
</organism>
<evidence type="ECO:0000256" key="1">
    <source>
        <dbReference type="SAM" id="Phobius"/>
    </source>
</evidence>
<reference evidence="3 4" key="1">
    <citation type="submission" date="2018-06" db="EMBL/GenBank/DDBJ databases">
        <title>Genomic Encyclopedia of Archaeal and Bacterial Type Strains, Phase II (KMG-II): from individual species to whole genera.</title>
        <authorList>
            <person name="Goeker M."/>
        </authorList>
    </citation>
    <scope>NUCLEOTIDE SEQUENCE [LARGE SCALE GENOMIC DNA]</scope>
    <source>
        <strain evidence="3 4">DSM 23446</strain>
    </source>
</reference>
<evidence type="ECO:0000313" key="4">
    <source>
        <dbReference type="Proteomes" id="UP000249610"/>
    </source>
</evidence>
<protein>
    <submittedName>
        <fullName evidence="3">Pimeloyl-ACP methyl ester carboxylesterase</fullName>
    </submittedName>
</protein>
<gene>
    <name evidence="3" type="ORF">LV83_00968</name>
</gene>
<evidence type="ECO:0000313" key="3">
    <source>
        <dbReference type="EMBL" id="RAI94061.1"/>
    </source>
</evidence>
<dbReference type="PANTHER" id="PTHR43689">
    <property type="entry name" value="HYDROLASE"/>
    <property type="match status" value="1"/>
</dbReference>
<keyword evidence="1" id="KW-0472">Membrane</keyword>
<keyword evidence="4" id="KW-1185">Reference proteome</keyword>
<dbReference type="InterPro" id="IPR000073">
    <property type="entry name" value="AB_hydrolase_1"/>
</dbReference>
<dbReference type="AlphaFoldDB" id="A0A327PRW7"/>
<proteinExistence type="predicted"/>
<dbReference type="Gene3D" id="3.40.50.1820">
    <property type="entry name" value="alpha/beta hydrolase"/>
    <property type="match status" value="1"/>
</dbReference>